<dbReference type="PANTHER" id="PTHR11610">
    <property type="entry name" value="LIPASE"/>
    <property type="match status" value="1"/>
</dbReference>
<keyword evidence="8" id="KW-1185">Reference proteome</keyword>
<comment type="similarity">
    <text evidence="2 4">Belongs to the AB hydrolase superfamily. Lipase family.</text>
</comment>
<dbReference type="EMBL" id="CAXIEN010000347">
    <property type="protein sequence ID" value="CAL1294466.1"/>
    <property type="molecule type" value="Genomic_DNA"/>
</dbReference>
<accession>A0AAV2BE35</accession>
<dbReference type="PRINTS" id="PR00821">
    <property type="entry name" value="TAGLIPASE"/>
</dbReference>
<gene>
    <name evidence="7" type="ORF">LARSCL_LOCUS18722</name>
</gene>
<protein>
    <recommendedName>
        <fullName evidence="6">Lipase domain-containing protein</fullName>
    </recommendedName>
</protein>
<evidence type="ECO:0000313" key="7">
    <source>
        <dbReference type="EMBL" id="CAL1294466.1"/>
    </source>
</evidence>
<dbReference type="CDD" id="cd00707">
    <property type="entry name" value="Pancreat_lipase_like"/>
    <property type="match status" value="1"/>
</dbReference>
<evidence type="ECO:0000256" key="5">
    <source>
        <dbReference type="SAM" id="SignalP"/>
    </source>
</evidence>
<dbReference type="GO" id="GO:0016298">
    <property type="term" value="F:lipase activity"/>
    <property type="evidence" value="ECO:0007669"/>
    <property type="project" value="InterPro"/>
</dbReference>
<proteinExistence type="inferred from homology"/>
<dbReference type="InterPro" id="IPR033906">
    <property type="entry name" value="Lipase_N"/>
</dbReference>
<evidence type="ECO:0000259" key="6">
    <source>
        <dbReference type="Pfam" id="PF00151"/>
    </source>
</evidence>
<dbReference type="PANTHER" id="PTHR11610:SF181">
    <property type="entry name" value="INACTIVE PANCREATIC LIPASE-RELATED PROTEIN 1-LIKE"/>
    <property type="match status" value="1"/>
</dbReference>
<feature type="domain" description="Lipase" evidence="6">
    <location>
        <begin position="62"/>
        <end position="355"/>
    </location>
</feature>
<evidence type="ECO:0000256" key="4">
    <source>
        <dbReference type="RuleBase" id="RU004262"/>
    </source>
</evidence>
<feature type="chain" id="PRO_5043886655" description="Lipase domain-containing protein" evidence="5">
    <location>
        <begin position="23"/>
        <end position="506"/>
    </location>
</feature>
<dbReference type="GO" id="GO:0005615">
    <property type="term" value="C:extracellular space"/>
    <property type="evidence" value="ECO:0007669"/>
    <property type="project" value="TreeGrafter"/>
</dbReference>
<dbReference type="SUPFAM" id="SSF53474">
    <property type="entry name" value="alpha/beta-Hydrolases"/>
    <property type="match status" value="1"/>
</dbReference>
<dbReference type="InterPro" id="IPR013818">
    <property type="entry name" value="Lipase"/>
</dbReference>
<keyword evidence="5" id="KW-0732">Signal</keyword>
<sequence length="506" mass="56752">MHFHMASVAILCLLLLERFLAADMDSYTEPVLNGLRVLEKSALRYTSQIVPGGFLQPEYKLARFYLFTPEYSGGEGLRLSLENPRSFRYFNPRLDTKIIIHGFLDKVKIADWMHNMKDEFLMMDNLNVIVVDWSFGNFIPYSKAASNTEKVGEEISELVISLRDAYGAKPDKFHLIGHSLGSHVAGYVGERVRGLKRITGLDPATYLFSSASPRAKLDRTDALFVDVIHTDGGGIGMVEPVGHVDFYPNGGQIQAGCTASNSLRALLEKGVVEGVRNMICSHMRATHLFTDAINIHHCQLIGYRCGSWEAFTRGECDSCGNDGQDCAHMGYHIDTLRDYGNSSMFFMFTANNQPYCGFEYKIALKRDIEYETSDNSSKGKDEKWPTSDTLHISLYGSSGNADFQIEGKKGIRNSQVLFSRIFLGDVMGAIVRWSKRPLVRATGMMDMISNVMQRPTANPFIRSIHVSSLKTYTQWRISPIVFDLCVSPLLSATNSRQGTTFRSEYC</sequence>
<dbReference type="GO" id="GO:0016042">
    <property type="term" value="P:lipid catabolic process"/>
    <property type="evidence" value="ECO:0007669"/>
    <property type="project" value="TreeGrafter"/>
</dbReference>
<reference evidence="7 8" key="1">
    <citation type="submission" date="2024-04" db="EMBL/GenBank/DDBJ databases">
        <authorList>
            <person name="Rising A."/>
            <person name="Reimegard J."/>
            <person name="Sonavane S."/>
            <person name="Akerstrom W."/>
            <person name="Nylinder S."/>
            <person name="Hedman E."/>
            <person name="Kallberg Y."/>
        </authorList>
    </citation>
    <scope>NUCLEOTIDE SEQUENCE [LARGE SCALE GENOMIC DNA]</scope>
</reference>
<name>A0AAV2BE35_9ARAC</name>
<evidence type="ECO:0000256" key="1">
    <source>
        <dbReference type="ARBA" id="ARBA00004613"/>
    </source>
</evidence>
<dbReference type="Pfam" id="PF00151">
    <property type="entry name" value="Lipase"/>
    <property type="match status" value="1"/>
</dbReference>
<comment type="subcellular location">
    <subcellularLocation>
        <location evidence="1">Secreted</location>
    </subcellularLocation>
</comment>
<dbReference type="Gene3D" id="3.40.50.1820">
    <property type="entry name" value="alpha/beta hydrolase"/>
    <property type="match status" value="1"/>
</dbReference>
<feature type="signal peptide" evidence="5">
    <location>
        <begin position="1"/>
        <end position="22"/>
    </location>
</feature>
<dbReference type="InterPro" id="IPR000734">
    <property type="entry name" value="TAG_lipase"/>
</dbReference>
<organism evidence="7 8">
    <name type="scientific">Larinioides sclopetarius</name>
    <dbReference type="NCBI Taxonomy" id="280406"/>
    <lineage>
        <taxon>Eukaryota</taxon>
        <taxon>Metazoa</taxon>
        <taxon>Ecdysozoa</taxon>
        <taxon>Arthropoda</taxon>
        <taxon>Chelicerata</taxon>
        <taxon>Arachnida</taxon>
        <taxon>Araneae</taxon>
        <taxon>Araneomorphae</taxon>
        <taxon>Entelegynae</taxon>
        <taxon>Araneoidea</taxon>
        <taxon>Araneidae</taxon>
        <taxon>Larinioides</taxon>
    </lineage>
</organism>
<dbReference type="Proteomes" id="UP001497382">
    <property type="component" value="Unassembled WGS sequence"/>
</dbReference>
<evidence type="ECO:0000256" key="3">
    <source>
        <dbReference type="ARBA" id="ARBA00022525"/>
    </source>
</evidence>
<dbReference type="AlphaFoldDB" id="A0AAV2BE35"/>
<dbReference type="InterPro" id="IPR029058">
    <property type="entry name" value="AB_hydrolase_fold"/>
</dbReference>
<evidence type="ECO:0000256" key="2">
    <source>
        <dbReference type="ARBA" id="ARBA00010701"/>
    </source>
</evidence>
<keyword evidence="3" id="KW-0964">Secreted</keyword>
<comment type="caution">
    <text evidence="7">The sequence shown here is derived from an EMBL/GenBank/DDBJ whole genome shotgun (WGS) entry which is preliminary data.</text>
</comment>
<evidence type="ECO:0000313" key="8">
    <source>
        <dbReference type="Proteomes" id="UP001497382"/>
    </source>
</evidence>